<evidence type="ECO:0000256" key="1">
    <source>
        <dbReference type="ARBA" id="ARBA00001947"/>
    </source>
</evidence>
<evidence type="ECO:0000256" key="5">
    <source>
        <dbReference type="ARBA" id="ARBA00022801"/>
    </source>
</evidence>
<evidence type="ECO:0000313" key="9">
    <source>
        <dbReference type="EMBL" id="KRO22724.1"/>
    </source>
</evidence>
<evidence type="ECO:0000256" key="4">
    <source>
        <dbReference type="ARBA" id="ARBA00022723"/>
    </source>
</evidence>
<dbReference type="InterPro" id="IPR050072">
    <property type="entry name" value="Peptidase_M20A"/>
</dbReference>
<dbReference type="InterPro" id="IPR002933">
    <property type="entry name" value="Peptidase_M20"/>
</dbReference>
<gene>
    <name evidence="9" type="ORF">IV88_GL001108</name>
</gene>
<keyword evidence="6" id="KW-0862">Zinc</keyword>
<comment type="caution">
    <text evidence="9">The sequence shown here is derived from an EMBL/GenBank/DDBJ whole genome shotgun (WGS) entry which is preliminary data.</text>
</comment>
<dbReference type="Proteomes" id="UP000051249">
    <property type="component" value="Unassembled WGS sequence"/>
</dbReference>
<accession>A0A0R2NA78</accession>
<evidence type="ECO:0000256" key="2">
    <source>
        <dbReference type="ARBA" id="ARBA00006247"/>
    </source>
</evidence>
<dbReference type="EMBL" id="JQCQ01000035">
    <property type="protein sequence ID" value="KRO22724.1"/>
    <property type="molecule type" value="Genomic_DNA"/>
</dbReference>
<dbReference type="InterPro" id="IPR001261">
    <property type="entry name" value="ArgE/DapE_CS"/>
</dbReference>
<keyword evidence="8" id="KW-0482">Metalloprotease</keyword>
<sequence length="470" mass="51662">MEIKMTIDWQAEVDSRKDLMLTRLVELLKIDSSRDTEHGTKEAPLGPGPRKALETMLGFAKEDGFTTKNVENVAGHIEYGDGDEIFGILGHMDEVPGGDGWETNPFEPVIKDDRIYARGASDDKGPSMAAYLGLLIIKELGLPVSKKIRLIFGTDEESEWYGMERYLATEKTPDFGFSPDAEFPIINGEKGIASFKVELPAINADSDLALKSFTSGIKENMIPRDATAVIVAEDASSDDRLKEIYADYLAKNQLTGEITRDGNDLKFYLVGKSAHALEPKAGLNAATFLAEFLFDTVKNDFLNVIANYMHLDSRGHKLGINSDDAKMGDLTISPDLFEFTAGEDSHIIINVRYPQSTNTDKVIDKATAELSEFNAKISLSGHAQGPHYVPADDPLVKTLLDIYEEHTGKKGQEQVIGGGTYGRILDRGVAFGAQFPGRENVMHQANEYMAIDDIVNAAVIYAHAIYELAK</sequence>
<dbReference type="GO" id="GO:0008237">
    <property type="term" value="F:metallopeptidase activity"/>
    <property type="evidence" value="ECO:0007669"/>
    <property type="project" value="UniProtKB-KW"/>
</dbReference>
<dbReference type="SUPFAM" id="SSF53187">
    <property type="entry name" value="Zn-dependent exopeptidases"/>
    <property type="match status" value="1"/>
</dbReference>
<dbReference type="InterPro" id="IPR036264">
    <property type="entry name" value="Bact_exopeptidase_dim_dom"/>
</dbReference>
<evidence type="ECO:0000256" key="3">
    <source>
        <dbReference type="ARBA" id="ARBA00022670"/>
    </source>
</evidence>
<organism evidence="9 10">
    <name type="scientific">Pediococcus argentinicus</name>
    <dbReference type="NCBI Taxonomy" id="480391"/>
    <lineage>
        <taxon>Bacteria</taxon>
        <taxon>Bacillati</taxon>
        <taxon>Bacillota</taxon>
        <taxon>Bacilli</taxon>
        <taxon>Lactobacillales</taxon>
        <taxon>Lactobacillaceae</taxon>
        <taxon>Pediococcus</taxon>
    </lineage>
</organism>
<name>A0A0R2NA78_9LACO</name>
<dbReference type="AlphaFoldDB" id="A0A0R2NA78"/>
<dbReference type="GO" id="GO:0006526">
    <property type="term" value="P:L-arginine biosynthetic process"/>
    <property type="evidence" value="ECO:0007669"/>
    <property type="project" value="TreeGrafter"/>
</dbReference>
<dbReference type="GO" id="GO:0008270">
    <property type="term" value="F:zinc ion binding"/>
    <property type="evidence" value="ECO:0007669"/>
    <property type="project" value="InterPro"/>
</dbReference>
<keyword evidence="3" id="KW-0645">Protease</keyword>
<evidence type="ECO:0000313" key="10">
    <source>
        <dbReference type="Proteomes" id="UP000051249"/>
    </source>
</evidence>
<dbReference type="NCBIfam" id="NF005591">
    <property type="entry name" value="PRK07318.1"/>
    <property type="match status" value="1"/>
</dbReference>
<dbReference type="PANTHER" id="PTHR43808:SF31">
    <property type="entry name" value="N-ACETYL-L-CITRULLINE DEACETYLASE"/>
    <property type="match status" value="1"/>
</dbReference>
<dbReference type="Gene3D" id="3.30.70.360">
    <property type="match status" value="2"/>
</dbReference>
<keyword evidence="10" id="KW-1185">Reference proteome</keyword>
<comment type="similarity">
    <text evidence="2">Belongs to the peptidase M20A family.</text>
</comment>
<keyword evidence="7" id="KW-0224">Dipeptidase</keyword>
<keyword evidence="4" id="KW-0479">Metal-binding</keyword>
<evidence type="ECO:0000256" key="7">
    <source>
        <dbReference type="ARBA" id="ARBA00022997"/>
    </source>
</evidence>
<dbReference type="PROSITE" id="PS00759">
    <property type="entry name" value="ARGE_DAPE_CPG2_2"/>
    <property type="match status" value="1"/>
</dbReference>
<dbReference type="GO" id="GO:0006508">
    <property type="term" value="P:proteolysis"/>
    <property type="evidence" value="ECO:0007669"/>
    <property type="project" value="UniProtKB-KW"/>
</dbReference>
<dbReference type="GO" id="GO:0008777">
    <property type="term" value="F:acetylornithine deacetylase activity"/>
    <property type="evidence" value="ECO:0007669"/>
    <property type="project" value="TreeGrafter"/>
</dbReference>
<protein>
    <submittedName>
        <fullName evidence="9">Dipeptidase PepV</fullName>
    </submittedName>
</protein>
<dbReference type="InterPro" id="IPR010964">
    <property type="entry name" value="M20A_pepV-rel"/>
</dbReference>
<reference evidence="9 10" key="1">
    <citation type="journal article" date="2015" name="Genome Announc.">
        <title>Expanding the biotechnology potential of lactobacilli through comparative genomics of 213 strains and associated genera.</title>
        <authorList>
            <person name="Sun Z."/>
            <person name="Harris H.M."/>
            <person name="McCann A."/>
            <person name="Guo C."/>
            <person name="Argimon S."/>
            <person name="Zhang W."/>
            <person name="Yang X."/>
            <person name="Jeffery I.B."/>
            <person name="Cooney J.C."/>
            <person name="Kagawa T.F."/>
            <person name="Liu W."/>
            <person name="Song Y."/>
            <person name="Salvetti E."/>
            <person name="Wrobel A."/>
            <person name="Rasinkangas P."/>
            <person name="Parkhill J."/>
            <person name="Rea M.C."/>
            <person name="O'Sullivan O."/>
            <person name="Ritari J."/>
            <person name="Douillard F.P."/>
            <person name="Paul Ross R."/>
            <person name="Yang R."/>
            <person name="Briner A.E."/>
            <person name="Felis G.E."/>
            <person name="de Vos W.M."/>
            <person name="Barrangou R."/>
            <person name="Klaenhammer T.R."/>
            <person name="Caufield P.W."/>
            <person name="Cui Y."/>
            <person name="Zhang H."/>
            <person name="O'Toole P.W."/>
        </authorList>
    </citation>
    <scope>NUCLEOTIDE SEQUENCE [LARGE SCALE GENOMIC DNA]</scope>
    <source>
        <strain evidence="9 10">DSM 23026</strain>
    </source>
</reference>
<comment type="cofactor">
    <cofactor evidence="1">
        <name>Zn(2+)</name>
        <dbReference type="ChEBI" id="CHEBI:29105"/>
    </cofactor>
</comment>
<dbReference type="Pfam" id="PF01546">
    <property type="entry name" value="Peptidase_M20"/>
    <property type="match status" value="1"/>
</dbReference>
<evidence type="ECO:0000256" key="8">
    <source>
        <dbReference type="ARBA" id="ARBA00023049"/>
    </source>
</evidence>
<keyword evidence="5" id="KW-0378">Hydrolase</keyword>
<dbReference type="CDD" id="cd03888">
    <property type="entry name" value="M20_PepV"/>
    <property type="match status" value="1"/>
</dbReference>
<dbReference type="PANTHER" id="PTHR43808">
    <property type="entry name" value="ACETYLORNITHINE DEACETYLASE"/>
    <property type="match status" value="1"/>
</dbReference>
<evidence type="ECO:0000256" key="6">
    <source>
        <dbReference type="ARBA" id="ARBA00022833"/>
    </source>
</evidence>
<dbReference type="Gene3D" id="3.40.630.10">
    <property type="entry name" value="Zn peptidases"/>
    <property type="match status" value="1"/>
</dbReference>
<dbReference type="PATRIC" id="fig|480391.4.peg.1124"/>
<dbReference type="GO" id="GO:0016805">
    <property type="term" value="F:dipeptidase activity"/>
    <property type="evidence" value="ECO:0007669"/>
    <property type="project" value="UniProtKB-KW"/>
</dbReference>
<dbReference type="SUPFAM" id="SSF55031">
    <property type="entry name" value="Bacterial exopeptidase dimerisation domain"/>
    <property type="match status" value="1"/>
</dbReference>
<proteinExistence type="inferred from homology"/>
<dbReference type="NCBIfam" id="TIGR01887">
    <property type="entry name" value="dipeptidaselike"/>
    <property type="match status" value="1"/>
</dbReference>